<dbReference type="Proteomes" id="UP000250043">
    <property type="component" value="Unassembled WGS sequence"/>
</dbReference>
<dbReference type="EMBL" id="KV722401">
    <property type="protein sequence ID" value="OCH90577.1"/>
    <property type="molecule type" value="Genomic_DNA"/>
</dbReference>
<keyword evidence="2" id="KW-1185">Reference proteome</keyword>
<accession>A0A8E2B1N9</accession>
<reference evidence="1 2" key="1">
    <citation type="submission" date="2016-07" db="EMBL/GenBank/DDBJ databases">
        <title>Draft genome of the white-rot fungus Obba rivulosa 3A-2.</title>
        <authorList>
            <consortium name="DOE Joint Genome Institute"/>
            <person name="Miettinen O."/>
            <person name="Riley R."/>
            <person name="Acob R."/>
            <person name="Barry K."/>
            <person name="Cullen D."/>
            <person name="De Vries R."/>
            <person name="Hainaut M."/>
            <person name="Hatakka A."/>
            <person name="Henrissat B."/>
            <person name="Hilden K."/>
            <person name="Kuo R."/>
            <person name="Labutti K."/>
            <person name="Lipzen A."/>
            <person name="Makela M.R."/>
            <person name="Sandor L."/>
            <person name="Spatafora J.W."/>
            <person name="Grigoriev I.V."/>
            <person name="Hibbett D.S."/>
        </authorList>
    </citation>
    <scope>NUCLEOTIDE SEQUENCE [LARGE SCALE GENOMIC DNA]</scope>
    <source>
        <strain evidence="1 2">3A-2</strain>
    </source>
</reference>
<sequence>MSGHVTATRLDSQATDTGRSAIILPRFTSTLSNRVGQAGYCYLYQRIYCMMADALCNLITSLGDPTHNPDELKWALDLPAGRAIVSNDTDTTDVNRTAVAYVPPSRLKRAEYAEEESYLLEKEAFVLRRRLEQSRLFNLEWSSNHQQRSCRTAVAQSKNLSDVRTRILDDAEQSLKELETSRLTLPAYATRSRRLRGCMKTLHELIVAEDQTLAEVVDNSQMDNVVDVFGELSRAWNRDQTALLSARERILDTTRERLETCLMPSLLECRIGSFDSTTKAMPTSSAEVIDGRKQVLEKELKNALKKLRNRPPHAPSGVLNPVDLKNGLEATLERLETAKRSEEDWAFSLPTNLDMPIEQHTPLLSQVYANSPTVTFAPFIPPPKTLVKLNEAARERTGQMASDIKRLYKQCLGKAKSAS</sequence>
<proteinExistence type="predicted"/>
<dbReference type="AlphaFoldDB" id="A0A8E2B1N9"/>
<dbReference type="OrthoDB" id="2754287at2759"/>
<organism evidence="1 2">
    <name type="scientific">Obba rivulosa</name>
    <dbReference type="NCBI Taxonomy" id="1052685"/>
    <lineage>
        <taxon>Eukaryota</taxon>
        <taxon>Fungi</taxon>
        <taxon>Dikarya</taxon>
        <taxon>Basidiomycota</taxon>
        <taxon>Agaricomycotina</taxon>
        <taxon>Agaricomycetes</taxon>
        <taxon>Polyporales</taxon>
        <taxon>Gelatoporiaceae</taxon>
        <taxon>Obba</taxon>
    </lineage>
</organism>
<gene>
    <name evidence="1" type="ORF">OBBRIDRAFT_803873</name>
</gene>
<evidence type="ECO:0000313" key="1">
    <source>
        <dbReference type="EMBL" id="OCH90577.1"/>
    </source>
</evidence>
<evidence type="ECO:0000313" key="2">
    <source>
        <dbReference type="Proteomes" id="UP000250043"/>
    </source>
</evidence>
<name>A0A8E2B1N9_9APHY</name>
<protein>
    <submittedName>
        <fullName evidence="1">Uncharacterized protein</fullName>
    </submittedName>
</protein>